<dbReference type="OrthoDB" id="595227at2"/>
<keyword evidence="1" id="KW-0175">Coiled coil</keyword>
<dbReference type="HOGENOM" id="CLU_1757100_0_0_10"/>
<dbReference type="KEGG" id="cch:Cag_0567"/>
<accession>Q3AT35</accession>
<protein>
    <submittedName>
        <fullName evidence="2">Uncharacterized protein</fullName>
    </submittedName>
</protein>
<evidence type="ECO:0000256" key="1">
    <source>
        <dbReference type="SAM" id="Coils"/>
    </source>
</evidence>
<gene>
    <name evidence="2" type="ordered locus">Cag_0567</name>
</gene>
<sequence>MDKFDLFFDQLGDIQQMVNEKKRLQAEVAQMEQECAAKMQPLKDELNAIYRQLEARIPKFMNQGGSTPRTSSRIPRGKLGESIKNLLRSNPEKAFKPREIAEALDIKGTAVSLWLNKSGQEDPELKRIPTGPEGKRFVYTVN</sequence>
<dbReference type="AlphaFoldDB" id="Q3AT35"/>
<feature type="coiled-coil region" evidence="1">
    <location>
        <begin position="14"/>
        <end position="63"/>
    </location>
</feature>
<dbReference type="EMBL" id="CP000108">
    <property type="protein sequence ID" value="ABB27840.1"/>
    <property type="molecule type" value="Genomic_DNA"/>
</dbReference>
<name>Q3AT35_CHLCH</name>
<evidence type="ECO:0000313" key="2">
    <source>
        <dbReference type="EMBL" id="ABB27840.1"/>
    </source>
</evidence>
<dbReference type="eggNOG" id="ENOG5033W34">
    <property type="taxonomic scope" value="Bacteria"/>
</dbReference>
<organism evidence="2">
    <name type="scientific">Chlorobium chlorochromatii (strain CaD3)</name>
    <dbReference type="NCBI Taxonomy" id="340177"/>
    <lineage>
        <taxon>Bacteria</taxon>
        <taxon>Pseudomonadati</taxon>
        <taxon>Chlorobiota</taxon>
        <taxon>Chlorobiia</taxon>
        <taxon>Chlorobiales</taxon>
        <taxon>Chlorobiaceae</taxon>
        <taxon>Chlorobium/Pelodictyon group</taxon>
        <taxon>Chlorobium</taxon>
    </lineage>
</organism>
<proteinExistence type="predicted"/>
<reference evidence="2" key="1">
    <citation type="submission" date="2005-08" db="EMBL/GenBank/DDBJ databases">
        <title>Complete sequence of Chlorobium chlorochromatii CaD3.</title>
        <authorList>
            <person name="Copeland A."/>
            <person name="Lucas S."/>
            <person name="Lapidus A."/>
            <person name="Barry K."/>
            <person name="Detter J.C."/>
            <person name="Glavina T."/>
            <person name="Hammon N."/>
            <person name="Israni S."/>
            <person name="Pitluck S."/>
            <person name="Bryant D."/>
            <person name="Schmutz J."/>
            <person name="Larimer F."/>
            <person name="Land M."/>
            <person name="Kyrpides N."/>
            <person name="Ivanova N."/>
            <person name="Richardson P."/>
        </authorList>
    </citation>
    <scope>NUCLEOTIDE SEQUENCE [LARGE SCALE GENOMIC DNA]</scope>
    <source>
        <strain evidence="2">CaD3</strain>
    </source>
</reference>